<dbReference type="InterPro" id="IPR033132">
    <property type="entry name" value="GH_1_N_CS"/>
</dbReference>
<evidence type="ECO:0000313" key="6">
    <source>
        <dbReference type="Proteomes" id="UP000236291"/>
    </source>
</evidence>
<dbReference type="GO" id="GO:0008422">
    <property type="term" value="F:beta-glucosidase activity"/>
    <property type="evidence" value="ECO:0007669"/>
    <property type="project" value="TreeGrafter"/>
</dbReference>
<comment type="caution">
    <text evidence="5">The sequence shown here is derived from an EMBL/GenBank/DDBJ whole genome shotgun (WGS) entry which is preliminary data.</text>
</comment>
<evidence type="ECO:0000256" key="3">
    <source>
        <dbReference type="RuleBase" id="RU003690"/>
    </source>
</evidence>
<evidence type="ECO:0000256" key="4">
    <source>
        <dbReference type="SAM" id="SignalP"/>
    </source>
</evidence>
<dbReference type="Gene3D" id="3.20.20.80">
    <property type="entry name" value="Glycosidases"/>
    <property type="match status" value="1"/>
</dbReference>
<feature type="non-terminal residue" evidence="5">
    <location>
        <position position="101"/>
    </location>
</feature>
<keyword evidence="4" id="KW-0732">Signal</keyword>
<dbReference type="Pfam" id="PF00232">
    <property type="entry name" value="Glyco_hydro_1"/>
    <property type="match status" value="1"/>
</dbReference>
<dbReference type="Proteomes" id="UP000236291">
    <property type="component" value="Unassembled WGS sequence"/>
</dbReference>
<dbReference type="PANTHER" id="PTHR10353:SF172">
    <property type="entry name" value="GLYCOSIDE HYDROLASE FAMILY 1 PROTEIN"/>
    <property type="match status" value="1"/>
</dbReference>
<comment type="similarity">
    <text evidence="1 3">Belongs to the glycosyl hydrolase 1 family.</text>
</comment>
<dbReference type="STRING" id="57577.A0A2K3L1G7"/>
<dbReference type="EMBL" id="ASHM01024583">
    <property type="protein sequence ID" value="PNX72387.1"/>
    <property type="molecule type" value="Genomic_DNA"/>
</dbReference>
<evidence type="ECO:0000256" key="1">
    <source>
        <dbReference type="ARBA" id="ARBA00010838"/>
    </source>
</evidence>
<dbReference type="InterPro" id="IPR001360">
    <property type="entry name" value="Glyco_hydro_1"/>
</dbReference>
<dbReference type="GO" id="GO:0005975">
    <property type="term" value="P:carbohydrate metabolic process"/>
    <property type="evidence" value="ECO:0007669"/>
    <property type="project" value="InterPro"/>
</dbReference>
<evidence type="ECO:0000256" key="2">
    <source>
        <dbReference type="ARBA" id="ARBA00022801"/>
    </source>
</evidence>
<reference evidence="5 6" key="1">
    <citation type="journal article" date="2014" name="Am. J. Bot.">
        <title>Genome assembly and annotation for red clover (Trifolium pratense; Fabaceae).</title>
        <authorList>
            <person name="Istvanek J."/>
            <person name="Jaros M."/>
            <person name="Krenek A."/>
            <person name="Repkova J."/>
        </authorList>
    </citation>
    <scope>NUCLEOTIDE SEQUENCE [LARGE SCALE GENOMIC DNA]</scope>
    <source>
        <strain evidence="6">cv. Tatra</strain>
        <tissue evidence="5">Young leaves</tissue>
    </source>
</reference>
<name>A0A2K3L1G7_TRIPR</name>
<organism evidence="5 6">
    <name type="scientific">Trifolium pratense</name>
    <name type="common">Red clover</name>
    <dbReference type="NCBI Taxonomy" id="57577"/>
    <lineage>
        <taxon>Eukaryota</taxon>
        <taxon>Viridiplantae</taxon>
        <taxon>Streptophyta</taxon>
        <taxon>Embryophyta</taxon>
        <taxon>Tracheophyta</taxon>
        <taxon>Spermatophyta</taxon>
        <taxon>Magnoliopsida</taxon>
        <taxon>eudicotyledons</taxon>
        <taxon>Gunneridae</taxon>
        <taxon>Pentapetalae</taxon>
        <taxon>rosids</taxon>
        <taxon>fabids</taxon>
        <taxon>Fabales</taxon>
        <taxon>Fabaceae</taxon>
        <taxon>Papilionoideae</taxon>
        <taxon>50 kb inversion clade</taxon>
        <taxon>NPAAA clade</taxon>
        <taxon>Hologalegina</taxon>
        <taxon>IRL clade</taxon>
        <taxon>Trifolieae</taxon>
        <taxon>Trifolium</taxon>
    </lineage>
</organism>
<evidence type="ECO:0000313" key="5">
    <source>
        <dbReference type="EMBL" id="PNX72387.1"/>
    </source>
</evidence>
<proteinExistence type="inferred from homology"/>
<dbReference type="AlphaFoldDB" id="A0A2K3L1G7"/>
<sequence>MTFNYNLFIISFVIFLSESNIVNCKESVEVEPILDIASLNRYSFPQGFIFGAGSSSYQFEGAAAEGGRTPSIWDTFAHSYPEKIKDGSNGDIAIDTYHKYK</sequence>
<feature type="signal peptide" evidence="4">
    <location>
        <begin position="1"/>
        <end position="24"/>
    </location>
</feature>
<dbReference type="InterPro" id="IPR017853">
    <property type="entry name" value="GH"/>
</dbReference>
<protein>
    <submittedName>
        <fullName evidence="5">Beta-glucosidase 24-like protein</fullName>
    </submittedName>
</protein>
<feature type="chain" id="PRO_5014413745" evidence="4">
    <location>
        <begin position="25"/>
        <end position="101"/>
    </location>
</feature>
<reference evidence="5 6" key="2">
    <citation type="journal article" date="2017" name="Front. Plant Sci.">
        <title>Gene Classification and Mining of Molecular Markers Useful in Red Clover (Trifolium pratense) Breeding.</title>
        <authorList>
            <person name="Istvanek J."/>
            <person name="Dluhosova J."/>
            <person name="Dluhos P."/>
            <person name="Patkova L."/>
            <person name="Nedelnik J."/>
            <person name="Repkova J."/>
        </authorList>
    </citation>
    <scope>NUCLEOTIDE SEQUENCE [LARGE SCALE GENOMIC DNA]</scope>
    <source>
        <strain evidence="6">cv. Tatra</strain>
        <tissue evidence="5">Young leaves</tissue>
    </source>
</reference>
<dbReference type="PROSITE" id="PS00653">
    <property type="entry name" value="GLYCOSYL_HYDROL_F1_2"/>
    <property type="match status" value="1"/>
</dbReference>
<dbReference type="SUPFAM" id="SSF51445">
    <property type="entry name" value="(Trans)glycosidases"/>
    <property type="match status" value="1"/>
</dbReference>
<accession>A0A2K3L1G7</accession>
<keyword evidence="2" id="KW-0378">Hydrolase</keyword>
<gene>
    <name evidence="5" type="ORF">L195_g028277</name>
</gene>
<dbReference type="PANTHER" id="PTHR10353">
    <property type="entry name" value="GLYCOSYL HYDROLASE"/>
    <property type="match status" value="1"/>
</dbReference>